<dbReference type="Gene3D" id="3.40.50.150">
    <property type="entry name" value="Vaccinia Virus protein VP39"/>
    <property type="match status" value="1"/>
</dbReference>
<reference evidence="4" key="1">
    <citation type="submission" date="2016-10" db="EMBL/GenBank/DDBJ databases">
        <authorList>
            <person name="Varghese N."/>
            <person name="Submissions S."/>
        </authorList>
    </citation>
    <scope>NUCLEOTIDE SEQUENCE [LARGE SCALE GENOMIC DNA]</scope>
    <source>
        <strain evidence="4">DSM 16858</strain>
    </source>
</reference>
<dbReference type="InterPro" id="IPR029063">
    <property type="entry name" value="SAM-dependent_MTases_sf"/>
</dbReference>
<dbReference type="Proteomes" id="UP000199181">
    <property type="component" value="Unassembled WGS sequence"/>
</dbReference>
<dbReference type="EMBL" id="FOIJ01000006">
    <property type="protein sequence ID" value="SEU00120.1"/>
    <property type="molecule type" value="Genomic_DNA"/>
</dbReference>
<proteinExistence type="predicted"/>
<keyword evidence="1" id="KW-0805">Transcription regulation</keyword>
<evidence type="ECO:0000313" key="3">
    <source>
        <dbReference type="EMBL" id="SEU00120.1"/>
    </source>
</evidence>
<gene>
    <name evidence="3" type="ORF">SAMN05443639_106250</name>
</gene>
<dbReference type="PROSITE" id="PS50985">
    <property type="entry name" value="GRAS"/>
    <property type="match status" value="1"/>
</dbReference>
<dbReference type="Pfam" id="PF03514">
    <property type="entry name" value="GRAS"/>
    <property type="match status" value="1"/>
</dbReference>
<name>A0A1I0IS92_9BACT</name>
<keyword evidence="4" id="KW-1185">Reference proteome</keyword>
<dbReference type="SUPFAM" id="SSF53335">
    <property type="entry name" value="S-adenosyl-L-methionine-dependent methyltransferases"/>
    <property type="match status" value="1"/>
</dbReference>
<dbReference type="InterPro" id="IPR005202">
    <property type="entry name" value="TF_GRAS"/>
</dbReference>
<sequence length="367" mass="40506">MNSPKFSLLSQGLEHVLAGRLDAADRALASLRARLDVDAHAEDMQYLIFAAAFSKRLGGASATEFNLYRRRFEQSQIGLFSLLASKLPFVSMSSAIANEMLTGFIRGHEAVTLLDVGIGRGLQEVALLHKLAEADALPQRLHVFAVEPDPDSLSTAREALGAAAQRLGVSFRFHGVACVAEDLTEEHWRLLESLPGCRLATASFALHHIAERPAPAPDAREGFFQRLAQWAPAGVVLCEPSSNHHRVGLGERFENAWRHYGFIFQLLEELELSRQEKNAIKLFFSREVEDILGTDEETQRSERHEPAGAWLGRLERTGFQPTSGLEKPWPAAHPAIAVRPYPGYVGLEYREETIVAILCARAARAAA</sequence>
<dbReference type="RefSeq" id="WP_245767470.1">
    <property type="nucleotide sequence ID" value="NZ_FOIJ01000006.1"/>
</dbReference>
<protein>
    <submittedName>
        <fullName evidence="3">GRAS domain family protein</fullName>
    </submittedName>
</protein>
<organism evidence="3 4">
    <name type="scientific">Stigmatella erecta</name>
    <dbReference type="NCBI Taxonomy" id="83460"/>
    <lineage>
        <taxon>Bacteria</taxon>
        <taxon>Pseudomonadati</taxon>
        <taxon>Myxococcota</taxon>
        <taxon>Myxococcia</taxon>
        <taxon>Myxococcales</taxon>
        <taxon>Cystobacterineae</taxon>
        <taxon>Archangiaceae</taxon>
        <taxon>Stigmatella</taxon>
    </lineage>
</organism>
<evidence type="ECO:0000313" key="4">
    <source>
        <dbReference type="Proteomes" id="UP000199181"/>
    </source>
</evidence>
<dbReference type="PANTHER" id="PTHR31636">
    <property type="entry name" value="OSJNBA0084A10.13 PROTEIN-RELATED"/>
    <property type="match status" value="1"/>
</dbReference>
<keyword evidence="2" id="KW-0804">Transcription</keyword>
<dbReference type="AlphaFoldDB" id="A0A1I0IS92"/>
<accession>A0A1I0IS92</accession>
<evidence type="ECO:0000256" key="1">
    <source>
        <dbReference type="ARBA" id="ARBA00023015"/>
    </source>
</evidence>
<evidence type="ECO:0000256" key="2">
    <source>
        <dbReference type="ARBA" id="ARBA00023163"/>
    </source>
</evidence>